<feature type="compositionally biased region" description="Basic and acidic residues" evidence="1">
    <location>
        <begin position="112"/>
        <end position="139"/>
    </location>
</feature>
<keyword evidence="2" id="KW-0472">Membrane</keyword>
<feature type="transmembrane region" description="Helical" evidence="2">
    <location>
        <begin position="21"/>
        <end position="41"/>
    </location>
</feature>
<dbReference type="EMBL" id="BMII01000024">
    <property type="protein sequence ID" value="GGB66052.1"/>
    <property type="molecule type" value="Genomic_DNA"/>
</dbReference>
<keyword evidence="2" id="KW-1133">Transmembrane helix</keyword>
<gene>
    <name evidence="3" type="ORF">GCM10011607_28440</name>
</gene>
<accession>A0ABQ1JGZ4</accession>
<dbReference type="CDD" id="cd16431">
    <property type="entry name" value="IcmE"/>
    <property type="match status" value="1"/>
</dbReference>
<organism evidence="3 4">
    <name type="scientific">Shewanella inventionis</name>
    <dbReference type="NCBI Taxonomy" id="1738770"/>
    <lineage>
        <taxon>Bacteria</taxon>
        <taxon>Pseudomonadati</taxon>
        <taxon>Pseudomonadota</taxon>
        <taxon>Gammaproteobacteria</taxon>
        <taxon>Alteromonadales</taxon>
        <taxon>Shewanellaceae</taxon>
        <taxon>Shewanella</taxon>
    </lineage>
</organism>
<comment type="caution">
    <text evidence="3">The sequence shown here is derived from an EMBL/GenBank/DDBJ whole genome shotgun (WGS) entry which is preliminary data.</text>
</comment>
<name>A0ABQ1JGZ4_9GAMM</name>
<evidence type="ECO:0000256" key="2">
    <source>
        <dbReference type="SAM" id="Phobius"/>
    </source>
</evidence>
<keyword evidence="2" id="KW-0812">Transmembrane</keyword>
<feature type="region of interest" description="Disordered" evidence="1">
    <location>
        <begin position="112"/>
        <end position="154"/>
    </location>
</feature>
<dbReference type="Proteomes" id="UP000617555">
    <property type="component" value="Unassembled WGS sequence"/>
</dbReference>
<dbReference type="InterPro" id="IPR049855">
    <property type="entry name" value="DotG/IcmE-like_C"/>
</dbReference>
<evidence type="ECO:0000313" key="4">
    <source>
        <dbReference type="Proteomes" id="UP000617555"/>
    </source>
</evidence>
<evidence type="ECO:0008006" key="5">
    <source>
        <dbReference type="Google" id="ProtNLM"/>
    </source>
</evidence>
<protein>
    <recommendedName>
        <fullName evidence="5">TrbI/VirB10 family protein</fullName>
    </recommendedName>
</protein>
<evidence type="ECO:0000256" key="1">
    <source>
        <dbReference type="SAM" id="MobiDB-lite"/>
    </source>
</evidence>
<keyword evidence="4" id="KW-1185">Reference proteome</keyword>
<dbReference type="RefSeq" id="WP_188740022.1">
    <property type="nucleotide sequence ID" value="NZ_BMII01000024.1"/>
</dbReference>
<evidence type="ECO:0000313" key="3">
    <source>
        <dbReference type="EMBL" id="GGB66052.1"/>
    </source>
</evidence>
<proteinExistence type="predicted"/>
<sequence>MKQFFIGLKKAWMTLPVKAKKVYKLSAVVIGISGFYLYGLLTGESELGLSSSVSISKNPAAVAAKNGESQIDYQQAQLLAEKEAALAENTKEAGDSYLPDFKVLENASSEKIDFSIPKKEPEKPEQKPKAEPEFEERRFPARQSQVNQNTEDAKIRAEERKKAIEARISAYAGIVSVVQSPKAAGTLVQHYKPVTTNATEVASAGGQVSSNQAGTAGTGSVVLNKLTTGDVLSAKVDNYINTDNSSKFVRLTLLEGELEGAIVMGEFERVEGVIVITTKTISKNGITTPFQGVVVTPDGRMETGLTTDTDYHTLYRWSALVFSGALKGAGEMYLTLTDEVITEYGTVTKVNEKDPMDIVMGVAKGVGDATADIAAEEFTIPPTVILDPMAMPVVGIMLTSDAEAPWFSSKIRDNVH</sequence>
<reference evidence="4" key="1">
    <citation type="journal article" date="2019" name="Int. J. Syst. Evol. Microbiol.">
        <title>The Global Catalogue of Microorganisms (GCM) 10K type strain sequencing project: providing services to taxonomists for standard genome sequencing and annotation.</title>
        <authorList>
            <consortium name="The Broad Institute Genomics Platform"/>
            <consortium name="The Broad Institute Genome Sequencing Center for Infectious Disease"/>
            <person name="Wu L."/>
            <person name="Ma J."/>
        </authorList>
    </citation>
    <scope>NUCLEOTIDE SEQUENCE [LARGE SCALE GENOMIC DNA]</scope>
    <source>
        <strain evidence="4">CGMCC 1.15339</strain>
    </source>
</reference>